<comment type="caution">
    <text evidence="2">The sequence shown here is derived from an EMBL/GenBank/DDBJ whole genome shotgun (WGS) entry which is preliminary data.</text>
</comment>
<evidence type="ECO:0000313" key="3">
    <source>
        <dbReference type="Proteomes" id="UP001139410"/>
    </source>
</evidence>
<dbReference type="PANTHER" id="PTHR11803">
    <property type="entry name" value="2-IMINOBUTANOATE/2-IMINOPROPANOATE DEAMINASE RIDA"/>
    <property type="match status" value="1"/>
</dbReference>
<evidence type="ECO:0000313" key="2">
    <source>
        <dbReference type="EMBL" id="MCF2515295.1"/>
    </source>
</evidence>
<dbReference type="GO" id="GO:0005829">
    <property type="term" value="C:cytosol"/>
    <property type="evidence" value="ECO:0007669"/>
    <property type="project" value="TreeGrafter"/>
</dbReference>
<dbReference type="AlphaFoldDB" id="A0A9X1QKY2"/>
<dbReference type="Pfam" id="PF01042">
    <property type="entry name" value="Ribonuc_L-PSP"/>
    <property type="match status" value="1"/>
</dbReference>
<proteinExistence type="inferred from homology"/>
<dbReference type="InterPro" id="IPR006175">
    <property type="entry name" value="YjgF/YER057c/UK114"/>
</dbReference>
<dbReference type="CDD" id="cd00448">
    <property type="entry name" value="YjgF_YER057c_UK114_family"/>
    <property type="match status" value="1"/>
</dbReference>
<dbReference type="InterPro" id="IPR035959">
    <property type="entry name" value="RutC-like_sf"/>
</dbReference>
<dbReference type="PANTHER" id="PTHR11803:SF58">
    <property type="entry name" value="PROTEIN HMF1-RELATED"/>
    <property type="match status" value="1"/>
</dbReference>
<dbReference type="SUPFAM" id="SSF55298">
    <property type="entry name" value="YjgF-like"/>
    <property type="match status" value="1"/>
</dbReference>
<dbReference type="RefSeq" id="WP_235067823.1">
    <property type="nucleotide sequence ID" value="NZ_JAKFGM010000002.1"/>
</dbReference>
<dbReference type="GO" id="GO:0019239">
    <property type="term" value="F:deaminase activity"/>
    <property type="evidence" value="ECO:0007669"/>
    <property type="project" value="TreeGrafter"/>
</dbReference>
<protein>
    <submittedName>
        <fullName evidence="2">RidA family protein</fullName>
    </submittedName>
</protein>
<organism evidence="2 3">
    <name type="scientific">Sphingomonas cremea</name>
    <dbReference type="NCBI Taxonomy" id="2904799"/>
    <lineage>
        <taxon>Bacteria</taxon>
        <taxon>Pseudomonadati</taxon>
        <taxon>Pseudomonadota</taxon>
        <taxon>Alphaproteobacteria</taxon>
        <taxon>Sphingomonadales</taxon>
        <taxon>Sphingomonadaceae</taxon>
        <taxon>Sphingomonas</taxon>
    </lineage>
</organism>
<accession>A0A9X1QKY2</accession>
<comment type="similarity">
    <text evidence="1">Belongs to the RutC family.</text>
</comment>
<dbReference type="Gene3D" id="3.30.1330.40">
    <property type="entry name" value="RutC-like"/>
    <property type="match status" value="1"/>
</dbReference>
<name>A0A9X1QKY2_9SPHN</name>
<sequence length="130" mass="14378">MKSLLPPGWPRPKGYSNGISATGRMIFTAGVVGWDEREFFPSHRLDGQFAQALRNVLAILKEDGAGPEHIVRLTVYVTELQEYLSSRDELGPIWKSIMGDNYPAMALVQVVRLVEPAAKIEIEATAVVPE</sequence>
<dbReference type="EMBL" id="JAKFGM010000002">
    <property type="protein sequence ID" value="MCF2515295.1"/>
    <property type="molecule type" value="Genomic_DNA"/>
</dbReference>
<reference evidence="2" key="1">
    <citation type="submission" date="2022-01" db="EMBL/GenBank/DDBJ databases">
        <authorList>
            <person name="Jo J.-H."/>
            <person name="Im W.-T."/>
        </authorList>
    </citation>
    <scope>NUCLEOTIDE SEQUENCE</scope>
    <source>
        <strain evidence="2">G124</strain>
    </source>
</reference>
<gene>
    <name evidence="2" type="ORF">LVY65_09495</name>
</gene>
<dbReference type="Proteomes" id="UP001139410">
    <property type="component" value="Unassembled WGS sequence"/>
</dbReference>
<keyword evidence="3" id="KW-1185">Reference proteome</keyword>
<evidence type="ECO:0000256" key="1">
    <source>
        <dbReference type="ARBA" id="ARBA00010552"/>
    </source>
</evidence>